<keyword evidence="6" id="KW-1133">Transmembrane helix</keyword>
<dbReference type="EMBL" id="JACRYL010000003">
    <property type="protein sequence ID" value="MBC6109694.1"/>
    <property type="molecule type" value="Genomic_DNA"/>
</dbReference>
<feature type="domain" description="7TM-DISM receptor extracellular" evidence="8">
    <location>
        <begin position="10"/>
        <end position="219"/>
    </location>
</feature>
<dbReference type="Gene3D" id="3.30.565.10">
    <property type="entry name" value="Histidine kinase-like ATPase, C-terminal domain"/>
    <property type="match status" value="1"/>
</dbReference>
<name>A0ABR7KNN5_9SPHI</name>
<keyword evidence="5" id="KW-0902">Two-component regulatory system</keyword>
<feature type="transmembrane region" description="Helical" evidence="6">
    <location>
        <begin position="12"/>
        <end position="31"/>
    </location>
</feature>
<protein>
    <recommendedName>
        <fullName evidence="2">histidine kinase</fullName>
        <ecNumber evidence="2">2.7.13.3</ecNumber>
    </recommendedName>
</protein>
<keyword evidence="3" id="KW-0808">Transferase</keyword>
<dbReference type="InterPro" id="IPR050482">
    <property type="entry name" value="Sensor_HK_TwoCompSys"/>
</dbReference>
<keyword evidence="6" id="KW-0472">Membrane</keyword>
<evidence type="ECO:0000256" key="4">
    <source>
        <dbReference type="ARBA" id="ARBA00022777"/>
    </source>
</evidence>
<evidence type="ECO:0000256" key="1">
    <source>
        <dbReference type="ARBA" id="ARBA00000085"/>
    </source>
</evidence>
<evidence type="ECO:0000313" key="10">
    <source>
        <dbReference type="Proteomes" id="UP000652755"/>
    </source>
</evidence>
<keyword evidence="6" id="KW-0812">Transmembrane</keyword>
<feature type="transmembrane region" description="Helical" evidence="6">
    <location>
        <begin position="68"/>
        <end position="90"/>
    </location>
</feature>
<dbReference type="InterPro" id="IPR003594">
    <property type="entry name" value="HATPase_dom"/>
</dbReference>
<gene>
    <name evidence="9" type="ORF">H7U22_04595</name>
</gene>
<accession>A0ABR7KNN5</accession>
<dbReference type="EC" id="2.7.13.3" evidence="2"/>
<dbReference type="SUPFAM" id="SSF55874">
    <property type="entry name" value="ATPase domain of HSP90 chaperone/DNA topoisomerase II/histidine kinase"/>
    <property type="match status" value="1"/>
</dbReference>
<evidence type="ECO:0000259" key="7">
    <source>
        <dbReference type="Pfam" id="PF02518"/>
    </source>
</evidence>
<proteinExistence type="predicted"/>
<keyword evidence="10" id="KW-1185">Reference proteome</keyword>
<keyword evidence="4" id="KW-0418">Kinase</keyword>
<dbReference type="InterPro" id="IPR011623">
    <property type="entry name" value="7TMR_DISM_rcpt_extracell_dom1"/>
</dbReference>
<dbReference type="Pfam" id="PF07695">
    <property type="entry name" value="7TMR-DISM_7TM"/>
    <property type="match status" value="1"/>
</dbReference>
<feature type="transmembrane region" description="Helical" evidence="6">
    <location>
        <begin position="194"/>
        <end position="219"/>
    </location>
</feature>
<reference evidence="9 10" key="1">
    <citation type="submission" date="2020-08" db="EMBL/GenBank/DDBJ databases">
        <authorList>
            <person name="Sun Q."/>
            <person name="Inoue M."/>
        </authorList>
    </citation>
    <scope>NUCLEOTIDE SEQUENCE [LARGE SCALE GENOMIC DNA]</scope>
    <source>
        <strain evidence="9 10">CCM 8938</strain>
    </source>
</reference>
<dbReference type="PANTHER" id="PTHR24421:SF10">
    <property type="entry name" value="NITRATE_NITRITE SENSOR PROTEIN NARQ"/>
    <property type="match status" value="1"/>
</dbReference>
<dbReference type="Pfam" id="PF02518">
    <property type="entry name" value="HATPase_c"/>
    <property type="match status" value="1"/>
</dbReference>
<evidence type="ECO:0000256" key="3">
    <source>
        <dbReference type="ARBA" id="ARBA00022679"/>
    </source>
</evidence>
<feature type="domain" description="Histidine kinase/HSP90-like ATPase" evidence="7">
    <location>
        <begin position="384"/>
        <end position="469"/>
    </location>
</feature>
<comment type="caution">
    <text evidence="9">The sequence shown here is derived from an EMBL/GenBank/DDBJ whole genome shotgun (WGS) entry which is preliminary data.</text>
</comment>
<comment type="catalytic activity">
    <reaction evidence="1">
        <text>ATP + protein L-histidine = ADP + protein N-phospho-L-histidine.</text>
        <dbReference type="EC" id="2.7.13.3"/>
    </reaction>
</comment>
<dbReference type="InterPro" id="IPR036890">
    <property type="entry name" value="HATPase_C_sf"/>
</dbReference>
<organism evidence="9 10">
    <name type="scientific">Pedobacter fastidiosus</name>
    <dbReference type="NCBI Taxonomy" id="2765361"/>
    <lineage>
        <taxon>Bacteria</taxon>
        <taxon>Pseudomonadati</taxon>
        <taxon>Bacteroidota</taxon>
        <taxon>Sphingobacteriia</taxon>
        <taxon>Sphingobacteriales</taxon>
        <taxon>Sphingobacteriaceae</taxon>
        <taxon>Pedobacter</taxon>
    </lineage>
</organism>
<evidence type="ECO:0000256" key="6">
    <source>
        <dbReference type="SAM" id="Phobius"/>
    </source>
</evidence>
<feature type="transmembrane region" description="Helical" evidence="6">
    <location>
        <begin position="38"/>
        <end position="56"/>
    </location>
</feature>
<feature type="transmembrane region" description="Helical" evidence="6">
    <location>
        <begin position="168"/>
        <end position="188"/>
    </location>
</feature>
<evidence type="ECO:0000256" key="2">
    <source>
        <dbReference type="ARBA" id="ARBA00012438"/>
    </source>
</evidence>
<dbReference type="Proteomes" id="UP000652755">
    <property type="component" value="Unassembled WGS sequence"/>
</dbReference>
<sequence length="472" mass="54804">MLYQFYWDDLIPIFTIGALLIVAIYHINLFYFNRTMLLGNYSLYLWVSLCFLLQATGTLNGKIDTTPIFPYILCTSTLWSSYLIYLNFILSTLRLRNKHQSFLITYTRKNWIIFPICVLIHSAKYIVRDDLKQTVSILTLVFDSVILLSSIMILFTLYKEKRNVFNTYILWGAFCTVFFNIFTAVSVYNGGYLFHLTSLTFISLGFFVQIIFFSLAISYKMKMDTEEKYAALKNANLKTIALEAEKIRASEILLTQDFNLKNERTKAVTEQRIIIGRKLHDDLSGSLVSLRYLISDYKRKAGSENERKGFSEVELEVESLYVQTRDYSHQLSSPLKSSEDRLSYNLSDYLHKIGIQFLESGLLKIYPEFNEFEISTRLSPNQSQHIYFWLKECFVNTIKHAEASNIWIKIYFTELDCTISFKDDGKGFKVSENSKGMGLKNLQNRTDELNGRLDILSDLNGTKLTLAFKADF</sequence>
<feature type="transmembrane region" description="Helical" evidence="6">
    <location>
        <begin position="111"/>
        <end position="127"/>
    </location>
</feature>
<dbReference type="PANTHER" id="PTHR24421">
    <property type="entry name" value="NITRATE/NITRITE SENSOR PROTEIN NARX-RELATED"/>
    <property type="match status" value="1"/>
</dbReference>
<evidence type="ECO:0000259" key="8">
    <source>
        <dbReference type="Pfam" id="PF07695"/>
    </source>
</evidence>
<dbReference type="CDD" id="cd16917">
    <property type="entry name" value="HATPase_UhpB-NarQ-NarX-like"/>
    <property type="match status" value="1"/>
</dbReference>
<evidence type="ECO:0000313" key="9">
    <source>
        <dbReference type="EMBL" id="MBC6109694.1"/>
    </source>
</evidence>
<evidence type="ECO:0000256" key="5">
    <source>
        <dbReference type="ARBA" id="ARBA00023012"/>
    </source>
</evidence>
<feature type="transmembrane region" description="Helical" evidence="6">
    <location>
        <begin position="133"/>
        <end position="156"/>
    </location>
</feature>
<dbReference type="RefSeq" id="WP_187070178.1">
    <property type="nucleotide sequence ID" value="NZ_JACRYL010000003.1"/>
</dbReference>